<comment type="caution">
    <text evidence="1">The sequence shown here is derived from an EMBL/GenBank/DDBJ whole genome shotgun (WGS) entry which is preliminary data.</text>
</comment>
<dbReference type="EMBL" id="VUJU01013165">
    <property type="protein sequence ID" value="KAF0705694.1"/>
    <property type="molecule type" value="Genomic_DNA"/>
</dbReference>
<name>A0A6G0VT75_APHCR</name>
<dbReference type="Proteomes" id="UP000478052">
    <property type="component" value="Unassembled WGS sequence"/>
</dbReference>
<dbReference type="GO" id="GO:0016301">
    <property type="term" value="F:kinase activity"/>
    <property type="evidence" value="ECO:0007669"/>
    <property type="project" value="UniProtKB-KW"/>
</dbReference>
<protein>
    <submittedName>
        <fullName evidence="1">Nucleoside diphosphate kinase</fullName>
    </submittedName>
</protein>
<organism evidence="1 2">
    <name type="scientific">Aphis craccivora</name>
    <name type="common">Cowpea aphid</name>
    <dbReference type="NCBI Taxonomy" id="307492"/>
    <lineage>
        <taxon>Eukaryota</taxon>
        <taxon>Metazoa</taxon>
        <taxon>Ecdysozoa</taxon>
        <taxon>Arthropoda</taxon>
        <taxon>Hexapoda</taxon>
        <taxon>Insecta</taxon>
        <taxon>Pterygota</taxon>
        <taxon>Neoptera</taxon>
        <taxon>Paraneoptera</taxon>
        <taxon>Hemiptera</taxon>
        <taxon>Sternorrhyncha</taxon>
        <taxon>Aphidomorpha</taxon>
        <taxon>Aphidoidea</taxon>
        <taxon>Aphididae</taxon>
        <taxon>Aphidini</taxon>
        <taxon>Aphis</taxon>
        <taxon>Aphis</taxon>
    </lineage>
</organism>
<dbReference type="AlphaFoldDB" id="A0A6G0VT75"/>
<sequence length="87" mass="9456">MNWTQDFHLPDTASASTKATEFSRAIGRLVPNIGDPSQAKRALLGSVTNSKWLNAAQRTTALRTIQGYRTISADTLSVLSRLLPADI</sequence>
<keyword evidence="1" id="KW-0418">Kinase</keyword>
<gene>
    <name evidence="1" type="ORF">FWK35_00027797</name>
</gene>
<keyword evidence="1" id="KW-0808">Transferase</keyword>
<dbReference type="OrthoDB" id="6612143at2759"/>
<evidence type="ECO:0000313" key="1">
    <source>
        <dbReference type="EMBL" id="KAF0705694.1"/>
    </source>
</evidence>
<proteinExistence type="predicted"/>
<accession>A0A6G0VT75</accession>
<reference evidence="1 2" key="1">
    <citation type="submission" date="2019-08" db="EMBL/GenBank/DDBJ databases">
        <title>Whole genome of Aphis craccivora.</title>
        <authorList>
            <person name="Voronova N.V."/>
            <person name="Shulinski R.S."/>
            <person name="Bandarenka Y.V."/>
            <person name="Zhorov D.G."/>
            <person name="Warner D."/>
        </authorList>
    </citation>
    <scope>NUCLEOTIDE SEQUENCE [LARGE SCALE GENOMIC DNA]</scope>
    <source>
        <strain evidence="1">180601</strain>
        <tissue evidence="1">Whole Body</tissue>
    </source>
</reference>
<keyword evidence="2" id="KW-1185">Reference proteome</keyword>
<evidence type="ECO:0000313" key="2">
    <source>
        <dbReference type="Proteomes" id="UP000478052"/>
    </source>
</evidence>